<evidence type="ECO:0000313" key="5">
    <source>
        <dbReference type="WBParaSite" id="SSLN_0001656301-mRNA-1"/>
    </source>
</evidence>
<dbReference type="OrthoDB" id="410104at2759"/>
<dbReference type="Proteomes" id="UP000275846">
    <property type="component" value="Unassembled WGS sequence"/>
</dbReference>
<dbReference type="PANTHER" id="PTHR47027">
    <property type="entry name" value="REVERSE TRANSCRIPTASE DOMAIN-CONTAINING PROTEIN"/>
    <property type="match status" value="1"/>
</dbReference>
<organism evidence="5">
    <name type="scientific">Schistocephalus solidus</name>
    <name type="common">Tapeworm</name>
    <dbReference type="NCBI Taxonomy" id="70667"/>
    <lineage>
        <taxon>Eukaryota</taxon>
        <taxon>Metazoa</taxon>
        <taxon>Spiralia</taxon>
        <taxon>Lophotrochozoa</taxon>
        <taxon>Platyhelminthes</taxon>
        <taxon>Cestoda</taxon>
        <taxon>Eucestoda</taxon>
        <taxon>Diphyllobothriidea</taxon>
        <taxon>Diphyllobothriidae</taxon>
        <taxon>Schistocephalus</taxon>
    </lineage>
</organism>
<gene>
    <name evidence="3" type="ORF">SSLN_LOCUS15960</name>
</gene>
<protein>
    <submittedName>
        <fullName evidence="5">Reverse transcriptase domain-containing protein</fullName>
    </submittedName>
</protein>
<evidence type="ECO:0000313" key="4">
    <source>
        <dbReference type="Proteomes" id="UP000275846"/>
    </source>
</evidence>
<dbReference type="InterPro" id="IPR036691">
    <property type="entry name" value="Endo/exonu/phosph_ase_sf"/>
</dbReference>
<feature type="region of interest" description="Disordered" evidence="1">
    <location>
        <begin position="287"/>
        <end position="375"/>
    </location>
</feature>
<sequence>MDLTKDFDTVNRYGLWNVLHKCGCSERFTHVVRQLHDRMTAHVTDNGTVSEAFAGTNGVKQGCLLASILFSLILSATLMDALRNEHPGIRIAYRTDRNLLNSRRMQASARVSTTTFHDLYFVHDCTLSTVTEEDMQRSMGLFAAVCANFVLTISAAKTLVMHQPLPSAEYNAPRINVNGAQLKNVETFACLGSTLSRNTKIDEEVAQRISKAIQVFGRLQASVWNRQGIHLNSKLKICKAIVLTTLLYGAETWTVYSNHDRKLNHFHLSCLSRILKLRWKDRIPDTKKSATAMERPPDPMSTTTTPTTDNYFIDAPPPTITDSIPPPPPPAPLTATNTTSPTSTTSVATTDYLSPATSTTTTTAPSTGDGDSLLACPTCDRRYTSRIGLPRYKLNITGLRETGFSEHGQLEEVGSGYTFCCSGRPKAERRDAGVTFAIRNDIVGRLPYLPQGSNDRLMRLSLPLRSDAAKVKFYEELHALLATVPKEDKLIVLGDFNARVGTDHAAWQGVLGPHGLGCCNDNGLLLLRTCAEHRLLLTNTVFLLPTRWKRSYRKQRVCPPNRLLNLLMGIFASFKTQNKYLNCPCV</sequence>
<proteinExistence type="predicted"/>
<dbReference type="WBParaSite" id="SSLN_0001656301-mRNA-1">
    <property type="protein sequence ID" value="SSLN_0001656301-mRNA-1"/>
    <property type="gene ID" value="SSLN_0001656301"/>
</dbReference>
<dbReference type="PROSITE" id="PS50878">
    <property type="entry name" value="RT_POL"/>
    <property type="match status" value="1"/>
</dbReference>
<dbReference type="SUPFAM" id="SSF56219">
    <property type="entry name" value="DNase I-like"/>
    <property type="match status" value="1"/>
</dbReference>
<evidence type="ECO:0000256" key="1">
    <source>
        <dbReference type="SAM" id="MobiDB-lite"/>
    </source>
</evidence>
<feature type="domain" description="Reverse transcriptase" evidence="2">
    <location>
        <begin position="1"/>
        <end position="182"/>
    </location>
</feature>
<dbReference type="AlphaFoldDB" id="A0A183THL2"/>
<reference evidence="3 4" key="2">
    <citation type="submission" date="2018-11" db="EMBL/GenBank/DDBJ databases">
        <authorList>
            <consortium name="Pathogen Informatics"/>
        </authorList>
    </citation>
    <scope>NUCLEOTIDE SEQUENCE [LARGE SCALE GENOMIC DNA]</scope>
    <source>
        <strain evidence="3 4">NST_G2</strain>
    </source>
</reference>
<dbReference type="Gene3D" id="3.60.10.10">
    <property type="entry name" value="Endonuclease/exonuclease/phosphatase"/>
    <property type="match status" value="1"/>
</dbReference>
<reference evidence="5" key="1">
    <citation type="submission" date="2016-06" db="UniProtKB">
        <authorList>
            <consortium name="WormBaseParasite"/>
        </authorList>
    </citation>
    <scope>IDENTIFICATION</scope>
</reference>
<dbReference type="EMBL" id="UYSU01040486">
    <property type="protein sequence ID" value="VDM02346.1"/>
    <property type="molecule type" value="Genomic_DNA"/>
</dbReference>
<feature type="compositionally biased region" description="Pro residues" evidence="1">
    <location>
        <begin position="315"/>
        <end position="332"/>
    </location>
</feature>
<evidence type="ECO:0000259" key="2">
    <source>
        <dbReference type="PROSITE" id="PS50878"/>
    </source>
</evidence>
<dbReference type="STRING" id="70667.A0A183THL2"/>
<dbReference type="Pfam" id="PF00078">
    <property type="entry name" value="RVT_1"/>
    <property type="match status" value="1"/>
</dbReference>
<evidence type="ECO:0000313" key="3">
    <source>
        <dbReference type="EMBL" id="VDM02346.1"/>
    </source>
</evidence>
<keyword evidence="4" id="KW-1185">Reference proteome</keyword>
<accession>A0A183THL2</accession>
<name>A0A183THL2_SCHSO</name>
<feature type="compositionally biased region" description="Low complexity" evidence="1">
    <location>
        <begin position="333"/>
        <end position="372"/>
    </location>
</feature>
<dbReference type="InterPro" id="IPR000477">
    <property type="entry name" value="RT_dom"/>
</dbReference>
<dbReference type="PANTHER" id="PTHR47027:SF26">
    <property type="entry name" value="REVERSE TRANSCRIPTASE DOMAIN-CONTAINING PROTEIN"/>
    <property type="match status" value="1"/>
</dbReference>